<dbReference type="Pfam" id="PF03553">
    <property type="entry name" value="Na_H_antiporter"/>
    <property type="match status" value="1"/>
</dbReference>
<feature type="transmembrane region" description="Helical" evidence="6">
    <location>
        <begin position="188"/>
        <end position="214"/>
    </location>
</feature>
<dbReference type="GO" id="GO:0005886">
    <property type="term" value="C:plasma membrane"/>
    <property type="evidence" value="ECO:0007669"/>
    <property type="project" value="UniProtKB-SubCell"/>
</dbReference>
<dbReference type="EMBL" id="JACDUT010000008">
    <property type="protein sequence ID" value="MBA2875814.1"/>
    <property type="molecule type" value="Genomic_DNA"/>
</dbReference>
<gene>
    <name evidence="8" type="ORF">HNR31_002608</name>
</gene>
<accession>A0A7W0C0T2</accession>
<feature type="transmembrane region" description="Helical" evidence="6">
    <location>
        <begin position="27"/>
        <end position="47"/>
    </location>
</feature>
<evidence type="ECO:0000256" key="2">
    <source>
        <dbReference type="ARBA" id="ARBA00022475"/>
    </source>
</evidence>
<comment type="subcellular location">
    <subcellularLocation>
        <location evidence="1">Cell membrane</location>
        <topology evidence="1">Multi-pass membrane protein</topology>
    </subcellularLocation>
</comment>
<keyword evidence="5 6" id="KW-0472">Membrane</keyword>
<organism evidence="8 9">
    <name type="scientific">Thermaerobacillus caldiproteolyticus</name>
    <dbReference type="NCBI Taxonomy" id="247480"/>
    <lineage>
        <taxon>Bacteria</taxon>
        <taxon>Bacillati</taxon>
        <taxon>Bacillota</taxon>
        <taxon>Bacilli</taxon>
        <taxon>Bacillales</taxon>
        <taxon>Anoxybacillaceae</taxon>
        <taxon>Thermaerobacillus</taxon>
    </lineage>
</organism>
<feature type="transmembrane region" description="Helical" evidence="6">
    <location>
        <begin position="393"/>
        <end position="414"/>
    </location>
</feature>
<keyword evidence="4 6" id="KW-1133">Transmembrane helix</keyword>
<comment type="caution">
    <text evidence="8">The sequence shown here is derived from an EMBL/GenBank/DDBJ whole genome shotgun (WGS) entry which is preliminary data.</text>
</comment>
<evidence type="ECO:0000256" key="5">
    <source>
        <dbReference type="ARBA" id="ARBA00023136"/>
    </source>
</evidence>
<dbReference type="AlphaFoldDB" id="A0A7W0C0T2"/>
<dbReference type="PANTHER" id="PTHR43478">
    <property type="entry name" value="NA+/H+ ANTIPORTER-RELATED"/>
    <property type="match status" value="1"/>
</dbReference>
<dbReference type="Proteomes" id="UP000523087">
    <property type="component" value="Unassembled WGS sequence"/>
</dbReference>
<feature type="transmembrane region" description="Helical" evidence="6">
    <location>
        <begin position="105"/>
        <end position="124"/>
    </location>
</feature>
<feature type="transmembrane region" description="Helical" evidence="6">
    <location>
        <begin position="5"/>
        <end position="21"/>
    </location>
</feature>
<feature type="transmembrane region" description="Helical" evidence="6">
    <location>
        <begin position="450"/>
        <end position="469"/>
    </location>
</feature>
<dbReference type="InterPro" id="IPR018461">
    <property type="entry name" value="Na/H_Antiport_NhaC-like_C"/>
</dbReference>
<evidence type="ECO:0000313" key="9">
    <source>
        <dbReference type="Proteomes" id="UP000523087"/>
    </source>
</evidence>
<sequence length="470" mass="51974">MQGTWISLLPFLIVIPLSIWLREILPGLVIGLIVGAFCLEKHWLYAIKRAVNALLQTITDIEHVKVVMFLYLFGALIGMMQITGGIKGFVQWISQKLHSKHRMLLFIWLTVPFTFFTPMFRTMLIGPVMKSILGKFRIDKRRMAYIIDVSTEPIIVLLPAATAFVGFMTSVVEGALNQNGVKTSAYQLFLASLPYNFFAIIALIVGLVTTFMNIRIGKEGRERAEGETNQFHRLGLKKELALVVGEPLHLFFPLFLVLVLTIFFFWYDGSKKGANTILAAFSTADATLAMLLALFVTIIITTLFYLFRRQPLHELIYHFFDGGNQLMAPIGMLLLVWALSLTAEDLGFSRYISSTFGTLLPKEIVPATMFALGSSISYFIGTSWGTWGLFMPLGVTLAAATGASLPMTIGAVFASGTFGAFASPLGDTTITTASIMDLDLMEYAKYKLKISLLCGGLSLISYVIAPIFLA</sequence>
<name>A0A7W0C0T2_9BACL</name>
<proteinExistence type="predicted"/>
<evidence type="ECO:0000313" key="8">
    <source>
        <dbReference type="EMBL" id="MBA2875814.1"/>
    </source>
</evidence>
<dbReference type="PANTHER" id="PTHR43478:SF1">
    <property type="entry name" value="NA+_H+ ANTIPORTER NHAC-LIKE C-TERMINAL DOMAIN-CONTAINING PROTEIN"/>
    <property type="match status" value="1"/>
</dbReference>
<keyword evidence="2" id="KW-1003">Cell membrane</keyword>
<keyword evidence="3 6" id="KW-0812">Transmembrane</keyword>
<evidence type="ECO:0000256" key="3">
    <source>
        <dbReference type="ARBA" id="ARBA00022692"/>
    </source>
</evidence>
<evidence type="ECO:0000259" key="7">
    <source>
        <dbReference type="Pfam" id="PF03553"/>
    </source>
</evidence>
<evidence type="ECO:0000256" key="6">
    <source>
        <dbReference type="SAM" id="Phobius"/>
    </source>
</evidence>
<feature type="transmembrane region" description="Helical" evidence="6">
    <location>
        <begin position="286"/>
        <end position="306"/>
    </location>
</feature>
<protein>
    <submittedName>
        <fullName evidence="8">Na+/H+ antiporter NhaC</fullName>
    </submittedName>
</protein>
<feature type="transmembrane region" description="Helical" evidence="6">
    <location>
        <begin position="363"/>
        <end position="381"/>
    </location>
</feature>
<evidence type="ECO:0000256" key="4">
    <source>
        <dbReference type="ARBA" id="ARBA00022989"/>
    </source>
</evidence>
<feature type="domain" description="Na+/H+ antiporter NhaC-like C-terminal" evidence="7">
    <location>
        <begin position="161"/>
        <end position="440"/>
    </location>
</feature>
<feature type="transmembrane region" description="Helical" evidence="6">
    <location>
        <begin position="326"/>
        <end position="343"/>
    </location>
</feature>
<evidence type="ECO:0000256" key="1">
    <source>
        <dbReference type="ARBA" id="ARBA00004651"/>
    </source>
</evidence>
<keyword evidence="9" id="KW-1185">Reference proteome</keyword>
<reference evidence="8 9" key="1">
    <citation type="submission" date="2020-07" db="EMBL/GenBank/DDBJ databases">
        <title>Genomic Encyclopedia of Type Strains, Phase IV (KMG-IV): sequencing the most valuable type-strain genomes for metagenomic binning, comparative biology and taxonomic classification.</title>
        <authorList>
            <person name="Goeker M."/>
        </authorList>
    </citation>
    <scope>NUCLEOTIDE SEQUENCE [LARGE SCALE GENOMIC DNA]</scope>
    <source>
        <strain evidence="8 9">DSM 15730</strain>
    </source>
</reference>
<feature type="transmembrane region" description="Helical" evidence="6">
    <location>
        <begin position="68"/>
        <end position="93"/>
    </location>
</feature>
<feature type="transmembrane region" description="Helical" evidence="6">
    <location>
        <begin position="145"/>
        <end position="168"/>
    </location>
</feature>
<dbReference type="RefSeq" id="WP_181556596.1">
    <property type="nucleotide sequence ID" value="NZ_CP064060.1"/>
</dbReference>
<feature type="transmembrane region" description="Helical" evidence="6">
    <location>
        <begin position="240"/>
        <end position="266"/>
    </location>
</feature>